<feature type="domain" description="HD-GYP" evidence="3">
    <location>
        <begin position="502"/>
        <end position="697"/>
    </location>
</feature>
<dbReference type="InterPro" id="IPR037522">
    <property type="entry name" value="HD_GYP_dom"/>
</dbReference>
<dbReference type="NCBIfam" id="TIGR00229">
    <property type="entry name" value="sensory_box"/>
    <property type="match status" value="1"/>
</dbReference>
<accession>A0ABV8UKK4</accession>
<dbReference type="EC" id="3.1.4.-" evidence="4"/>
<reference evidence="5" key="1">
    <citation type="journal article" date="2019" name="Int. J. Syst. Evol. Microbiol.">
        <title>The Global Catalogue of Microorganisms (GCM) 10K type strain sequencing project: providing services to taxonomists for standard genome sequencing and annotation.</title>
        <authorList>
            <consortium name="The Broad Institute Genomics Platform"/>
            <consortium name="The Broad Institute Genome Sequencing Center for Infectious Disease"/>
            <person name="Wu L."/>
            <person name="Ma J."/>
        </authorList>
    </citation>
    <scope>NUCLEOTIDE SEQUENCE [LARGE SCALE GENOMIC DNA]</scope>
    <source>
        <strain evidence="5">CECT 8472</strain>
    </source>
</reference>
<keyword evidence="1" id="KW-0812">Transmembrane</keyword>
<keyword evidence="4" id="KW-0378">Hydrolase</keyword>
<dbReference type="InterPro" id="IPR035965">
    <property type="entry name" value="PAS-like_dom_sf"/>
</dbReference>
<comment type="caution">
    <text evidence="4">The sequence shown here is derived from an EMBL/GenBank/DDBJ whole genome shotgun (WGS) entry which is preliminary data.</text>
</comment>
<evidence type="ECO:0000313" key="5">
    <source>
        <dbReference type="Proteomes" id="UP001595799"/>
    </source>
</evidence>
<dbReference type="PANTHER" id="PTHR43155:SF2">
    <property type="entry name" value="CYCLIC DI-GMP PHOSPHODIESTERASE PA4108"/>
    <property type="match status" value="1"/>
</dbReference>
<dbReference type="Proteomes" id="UP001595799">
    <property type="component" value="Unassembled WGS sequence"/>
</dbReference>
<dbReference type="PANTHER" id="PTHR43155">
    <property type="entry name" value="CYCLIC DI-GMP PHOSPHODIESTERASE PA4108-RELATED"/>
    <property type="match status" value="1"/>
</dbReference>
<dbReference type="PROSITE" id="PS51832">
    <property type="entry name" value="HD_GYP"/>
    <property type="match status" value="1"/>
</dbReference>
<dbReference type="Gene3D" id="3.30.450.20">
    <property type="entry name" value="PAS domain"/>
    <property type="match status" value="1"/>
</dbReference>
<dbReference type="CDD" id="cd00077">
    <property type="entry name" value="HDc"/>
    <property type="match status" value="1"/>
</dbReference>
<dbReference type="SMART" id="SM00471">
    <property type="entry name" value="HDc"/>
    <property type="match status" value="1"/>
</dbReference>
<protein>
    <submittedName>
        <fullName evidence="4">HD-GYP domain-containing protein</fullName>
        <ecNumber evidence="4">3.1.4.-</ecNumber>
    </submittedName>
</protein>
<proteinExistence type="predicted"/>
<dbReference type="SUPFAM" id="SSF109604">
    <property type="entry name" value="HD-domain/PDEase-like"/>
    <property type="match status" value="1"/>
</dbReference>
<evidence type="ECO:0000313" key="4">
    <source>
        <dbReference type="EMBL" id="MFC4351013.1"/>
    </source>
</evidence>
<dbReference type="RefSeq" id="WP_382421355.1">
    <property type="nucleotide sequence ID" value="NZ_JBHSCW010000003.1"/>
</dbReference>
<dbReference type="InterPro" id="IPR000014">
    <property type="entry name" value="PAS"/>
</dbReference>
<dbReference type="Pfam" id="PF13487">
    <property type="entry name" value="HD_5"/>
    <property type="match status" value="1"/>
</dbReference>
<evidence type="ECO:0000259" key="3">
    <source>
        <dbReference type="PROSITE" id="PS51832"/>
    </source>
</evidence>
<evidence type="ECO:0000256" key="1">
    <source>
        <dbReference type="SAM" id="Phobius"/>
    </source>
</evidence>
<dbReference type="GO" id="GO:0016787">
    <property type="term" value="F:hydrolase activity"/>
    <property type="evidence" value="ECO:0007669"/>
    <property type="project" value="UniProtKB-KW"/>
</dbReference>
<gene>
    <name evidence="4" type="ORF">ACFOW6_05600</name>
</gene>
<keyword evidence="1" id="KW-1133">Transmembrane helix</keyword>
<sequence>MTRRTNTTEPDTLALLEGAPEEERMPRRLRRTGLLLVAAIVIIGVVIAGVAYSLIEQRAEETQESIQERTGILLEGRAETFRTWLNGRQQLSRNLSTNEFIRVFATETALSDEDPAVDAGTSEQTRYLSLVLDDFVARNAVERAYILSAEGEEILASDSAGLSEGQVQAAQQVSEDGETVIRGVRESEGRLLMDMLQPIFAIQAESGAQDEGNGERVVGVLMTVLPVAEDMTRLLANRPLSDPGEETRLIQFSGDGQPQIVAPQEPGLVPLEDGEGLLQQEDDEAAALPFAVRSSVRGDQDVYSQGRQVDGTPWVLVQETDLSSALVTQGEERMQIILLSVLIFSVISAFLILVWFRQKGVFVAAMAEQYRSLASRIEAHRKLLAGINDSIREWIGLKDRDGVYVYANPALARAVGRPEEQIVGTNDEAVFGYHTAQRLKEDDAAALAGKEDPAEVHDLYLQDELRHVEISRVPLKGEHGDIDGIVLVGRDMTQQIEERRRREKAMLQTAEAFDRLVGRIDPHLSGHSDLVARLCAMVAEEMDLSSDERLTLQIAAHLAQIGKVLIPASIVAKESRLDAQELEIMNRHIEYASEIISGIDYDLPVKETVEQMYERLDGTGYPRGLSGEEIGLLPRILAVCDVVAARIRPRSYRGRISLADALDILSDNTHRYDANVLTALDEAVRDKDTEALLSQDAGSDSGETES</sequence>
<feature type="transmembrane region" description="Helical" evidence="1">
    <location>
        <begin position="34"/>
        <end position="55"/>
    </location>
</feature>
<keyword evidence="1" id="KW-0472">Membrane</keyword>
<keyword evidence="5" id="KW-1185">Reference proteome</keyword>
<dbReference type="Gene3D" id="1.10.3210.10">
    <property type="entry name" value="Hypothetical protein af1432"/>
    <property type="match status" value="1"/>
</dbReference>
<dbReference type="Pfam" id="PF08448">
    <property type="entry name" value="PAS_4"/>
    <property type="match status" value="1"/>
</dbReference>
<dbReference type="InterPro" id="IPR013656">
    <property type="entry name" value="PAS_4"/>
</dbReference>
<dbReference type="EMBL" id="JBHSCW010000003">
    <property type="protein sequence ID" value="MFC4351013.1"/>
    <property type="molecule type" value="Genomic_DNA"/>
</dbReference>
<dbReference type="InterPro" id="IPR003607">
    <property type="entry name" value="HD/PDEase_dom"/>
</dbReference>
<feature type="transmembrane region" description="Helical" evidence="1">
    <location>
        <begin position="336"/>
        <end position="356"/>
    </location>
</feature>
<dbReference type="PROSITE" id="PS50112">
    <property type="entry name" value="PAS"/>
    <property type="match status" value="1"/>
</dbReference>
<evidence type="ECO:0000259" key="2">
    <source>
        <dbReference type="PROSITE" id="PS50112"/>
    </source>
</evidence>
<dbReference type="CDD" id="cd00130">
    <property type="entry name" value="PAS"/>
    <property type="match status" value="1"/>
</dbReference>
<name>A0ABV8UKK4_9PROT</name>
<feature type="domain" description="PAS" evidence="2">
    <location>
        <begin position="380"/>
        <end position="426"/>
    </location>
</feature>
<dbReference type="SUPFAM" id="SSF55785">
    <property type="entry name" value="PYP-like sensor domain (PAS domain)"/>
    <property type="match status" value="1"/>
</dbReference>
<organism evidence="4 5">
    <name type="scientific">Fodinicurvata halophila</name>
    <dbReference type="NCBI Taxonomy" id="1419723"/>
    <lineage>
        <taxon>Bacteria</taxon>
        <taxon>Pseudomonadati</taxon>
        <taxon>Pseudomonadota</taxon>
        <taxon>Alphaproteobacteria</taxon>
        <taxon>Rhodospirillales</taxon>
        <taxon>Rhodovibrionaceae</taxon>
        <taxon>Fodinicurvata</taxon>
    </lineage>
</organism>